<evidence type="ECO:0000313" key="5">
    <source>
        <dbReference type="Proteomes" id="UP001218188"/>
    </source>
</evidence>
<evidence type="ECO:0000256" key="1">
    <source>
        <dbReference type="ARBA" id="ARBA00022664"/>
    </source>
</evidence>
<evidence type="ECO:0000256" key="2">
    <source>
        <dbReference type="PROSITE-ProRule" id="PRU00047"/>
    </source>
</evidence>
<organism evidence="4 5">
    <name type="scientific">Mycena alexandri</name>
    <dbReference type="NCBI Taxonomy" id="1745969"/>
    <lineage>
        <taxon>Eukaryota</taxon>
        <taxon>Fungi</taxon>
        <taxon>Dikarya</taxon>
        <taxon>Basidiomycota</taxon>
        <taxon>Agaricomycotina</taxon>
        <taxon>Agaricomycetes</taxon>
        <taxon>Agaricomycetidae</taxon>
        <taxon>Agaricales</taxon>
        <taxon>Marasmiineae</taxon>
        <taxon>Mycenaceae</taxon>
        <taxon>Mycena</taxon>
    </lineage>
</organism>
<accession>A0AAD6X5D3</accession>
<dbReference type="InterPro" id="IPR036875">
    <property type="entry name" value="Znf_CCHC_sf"/>
</dbReference>
<dbReference type="SMART" id="SM00343">
    <property type="entry name" value="ZnF_C2HC"/>
    <property type="match status" value="1"/>
</dbReference>
<feature type="domain" description="CCHC-type" evidence="3">
    <location>
        <begin position="203"/>
        <end position="218"/>
    </location>
</feature>
<protein>
    <recommendedName>
        <fullName evidence="3">CCHC-type domain-containing protein</fullName>
    </recommendedName>
</protein>
<keyword evidence="2" id="KW-0862">Zinc</keyword>
<proteinExistence type="predicted"/>
<dbReference type="InterPro" id="IPR001878">
    <property type="entry name" value="Znf_CCHC"/>
</dbReference>
<gene>
    <name evidence="4" type="ORF">C8F04DRAFT_1261573</name>
</gene>
<dbReference type="SUPFAM" id="SSF57756">
    <property type="entry name" value="Retrovirus zinc finger-like domains"/>
    <property type="match status" value="1"/>
</dbReference>
<sequence>MSDTRYSFICLGNTNYANYWDLRMEAVLVRKQLWSVVQVLVIKTKSDGTAKTEAEILAERNGLIAARDATKMAEAHAEPVLCVEPSQLSHMTSRDPMIIWQTLEHVYRSADYRPSPPVPHGEETQLRTGTLTLNRNTATYEAVIINFNATSPADLTIEHVISRLLNEETCQQSNGDTTTTSPADTNHDPNNVTFATCRLVQTCYFCDKPGHLKPDCPERLKWEQSKKMSTTTTAAAAAEYDSDSGYDGVWRMPCPVCGGAHLGAFTCGGVLEYQPKQHPAHCPPPPHCGIQCNSTAAAA</sequence>
<comment type="caution">
    <text evidence="4">The sequence shown here is derived from an EMBL/GenBank/DDBJ whole genome shotgun (WGS) entry which is preliminary data.</text>
</comment>
<dbReference type="GO" id="GO:0006397">
    <property type="term" value="P:mRNA processing"/>
    <property type="evidence" value="ECO:0007669"/>
    <property type="project" value="UniProtKB-KW"/>
</dbReference>
<keyword evidence="2" id="KW-0863">Zinc-finger</keyword>
<keyword evidence="2" id="KW-0479">Metal-binding</keyword>
<dbReference type="Gene3D" id="4.10.60.10">
    <property type="entry name" value="Zinc finger, CCHC-type"/>
    <property type="match status" value="1"/>
</dbReference>
<dbReference type="GO" id="GO:0003676">
    <property type="term" value="F:nucleic acid binding"/>
    <property type="evidence" value="ECO:0007669"/>
    <property type="project" value="InterPro"/>
</dbReference>
<dbReference type="AlphaFoldDB" id="A0AAD6X5D3"/>
<dbReference type="PROSITE" id="PS50158">
    <property type="entry name" value="ZF_CCHC"/>
    <property type="match status" value="1"/>
</dbReference>
<dbReference type="GO" id="GO:0008270">
    <property type="term" value="F:zinc ion binding"/>
    <property type="evidence" value="ECO:0007669"/>
    <property type="project" value="UniProtKB-KW"/>
</dbReference>
<dbReference type="Pfam" id="PF00098">
    <property type="entry name" value="zf-CCHC"/>
    <property type="match status" value="1"/>
</dbReference>
<keyword evidence="1" id="KW-0507">mRNA processing</keyword>
<dbReference type="Proteomes" id="UP001218188">
    <property type="component" value="Unassembled WGS sequence"/>
</dbReference>
<dbReference type="EMBL" id="JARJCM010000070">
    <property type="protein sequence ID" value="KAJ7032724.1"/>
    <property type="molecule type" value="Genomic_DNA"/>
</dbReference>
<reference evidence="4" key="1">
    <citation type="submission" date="2023-03" db="EMBL/GenBank/DDBJ databases">
        <title>Massive genome expansion in bonnet fungi (Mycena s.s.) driven by repeated elements and novel gene families across ecological guilds.</title>
        <authorList>
            <consortium name="Lawrence Berkeley National Laboratory"/>
            <person name="Harder C.B."/>
            <person name="Miyauchi S."/>
            <person name="Viragh M."/>
            <person name="Kuo A."/>
            <person name="Thoen E."/>
            <person name="Andreopoulos B."/>
            <person name="Lu D."/>
            <person name="Skrede I."/>
            <person name="Drula E."/>
            <person name="Henrissat B."/>
            <person name="Morin E."/>
            <person name="Kohler A."/>
            <person name="Barry K."/>
            <person name="LaButti K."/>
            <person name="Morin E."/>
            <person name="Salamov A."/>
            <person name="Lipzen A."/>
            <person name="Mereny Z."/>
            <person name="Hegedus B."/>
            <person name="Baldrian P."/>
            <person name="Stursova M."/>
            <person name="Weitz H."/>
            <person name="Taylor A."/>
            <person name="Grigoriev I.V."/>
            <person name="Nagy L.G."/>
            <person name="Martin F."/>
            <person name="Kauserud H."/>
        </authorList>
    </citation>
    <scope>NUCLEOTIDE SEQUENCE</scope>
    <source>
        <strain evidence="4">CBHHK200</strain>
    </source>
</reference>
<keyword evidence="5" id="KW-1185">Reference proteome</keyword>
<evidence type="ECO:0000259" key="3">
    <source>
        <dbReference type="PROSITE" id="PS50158"/>
    </source>
</evidence>
<evidence type="ECO:0000313" key="4">
    <source>
        <dbReference type="EMBL" id="KAJ7032724.1"/>
    </source>
</evidence>
<name>A0AAD6X5D3_9AGAR</name>